<accession>C5FSX4</accession>
<dbReference type="VEuPathDB" id="FungiDB:MCYG_05796"/>
<reference evidence="2" key="1">
    <citation type="journal article" date="2012" name="MBio">
        <title>Comparative genome analysis of Trichophyton rubrum and related dermatophytes reveals candidate genes involved in infection.</title>
        <authorList>
            <person name="Martinez D.A."/>
            <person name="Oliver B.G."/>
            <person name="Graeser Y."/>
            <person name="Goldberg J.M."/>
            <person name="Li W."/>
            <person name="Martinez-Rossi N.M."/>
            <person name="Monod M."/>
            <person name="Shelest E."/>
            <person name="Barton R.C."/>
            <person name="Birch E."/>
            <person name="Brakhage A.A."/>
            <person name="Chen Z."/>
            <person name="Gurr S.J."/>
            <person name="Heiman D."/>
            <person name="Heitman J."/>
            <person name="Kosti I."/>
            <person name="Rossi A."/>
            <person name="Saif S."/>
            <person name="Samalova M."/>
            <person name="Saunders C.W."/>
            <person name="Shea T."/>
            <person name="Summerbell R.C."/>
            <person name="Xu J."/>
            <person name="Young S."/>
            <person name="Zeng Q."/>
            <person name="Birren B.W."/>
            <person name="Cuomo C.A."/>
            <person name="White T.C."/>
        </authorList>
    </citation>
    <scope>NUCLEOTIDE SEQUENCE [LARGE SCALE GENOMIC DNA]</scope>
    <source>
        <strain evidence="2">ATCC MYA-4605 / CBS 113480</strain>
    </source>
</reference>
<dbReference type="EMBL" id="DS995705">
    <property type="protein sequence ID" value="EEQ32977.1"/>
    <property type="molecule type" value="Genomic_DNA"/>
</dbReference>
<evidence type="ECO:0000313" key="1">
    <source>
        <dbReference type="EMBL" id="EEQ32977.1"/>
    </source>
</evidence>
<keyword evidence="2" id="KW-1185">Reference proteome</keyword>
<dbReference type="Proteomes" id="UP000002035">
    <property type="component" value="Unassembled WGS sequence"/>
</dbReference>
<proteinExistence type="predicted"/>
<gene>
    <name evidence="1" type="ORF">MCYG_05796</name>
</gene>
<dbReference type="HOGENOM" id="CLU_1395994_0_0_1"/>
<organism evidence="1 2">
    <name type="scientific">Arthroderma otae (strain ATCC MYA-4605 / CBS 113480)</name>
    <name type="common">Microsporum canis</name>
    <dbReference type="NCBI Taxonomy" id="554155"/>
    <lineage>
        <taxon>Eukaryota</taxon>
        <taxon>Fungi</taxon>
        <taxon>Dikarya</taxon>
        <taxon>Ascomycota</taxon>
        <taxon>Pezizomycotina</taxon>
        <taxon>Eurotiomycetes</taxon>
        <taxon>Eurotiomycetidae</taxon>
        <taxon>Onygenales</taxon>
        <taxon>Arthrodermataceae</taxon>
        <taxon>Microsporum</taxon>
    </lineage>
</organism>
<dbReference type="GeneID" id="9224227"/>
<protein>
    <submittedName>
        <fullName evidence="1">Uncharacterized protein</fullName>
    </submittedName>
</protein>
<name>C5FSX4_ARTOC</name>
<sequence length="195" mass="22098">MYSIERFRRPTPSQKYNFPMLLAPKPEGWEDLPPRGRRYSTILPGPSSFHDAKASALLSMFSLHPSPLRVPYSLVRHPSGTAGYRNRGKVDAFYSITLEVASRYWHIKLWKDQTWPTSNQLRNRVRRMLVNSGKDALQPVPQRPQSFNLSIKVLPSGWVFIPASASTGLQLVSGWFTTSPPCEGGMSKLVRKLSE</sequence>
<dbReference type="RefSeq" id="XP_002845927.1">
    <property type="nucleotide sequence ID" value="XM_002845881.1"/>
</dbReference>
<evidence type="ECO:0000313" key="2">
    <source>
        <dbReference type="Proteomes" id="UP000002035"/>
    </source>
</evidence>
<dbReference type="AlphaFoldDB" id="C5FSX4"/>